<comment type="caution">
    <text evidence="1">The sequence shown here is derived from an EMBL/GenBank/DDBJ whole genome shotgun (WGS) entry which is preliminary data.</text>
</comment>
<evidence type="ECO:0000313" key="2">
    <source>
        <dbReference type="Proteomes" id="UP000288805"/>
    </source>
</evidence>
<dbReference type="EMBL" id="QGNW01000204">
    <property type="protein sequence ID" value="RVW85387.1"/>
    <property type="molecule type" value="Genomic_DNA"/>
</dbReference>
<name>A0A438HLT5_VITVI</name>
<reference evidence="1 2" key="1">
    <citation type="journal article" date="2018" name="PLoS Genet.">
        <title>Population sequencing reveals clonal diversity and ancestral inbreeding in the grapevine cultivar Chardonnay.</title>
        <authorList>
            <person name="Roach M.J."/>
            <person name="Johnson D.L."/>
            <person name="Bohlmann J."/>
            <person name="van Vuuren H.J."/>
            <person name="Jones S.J."/>
            <person name="Pretorius I.S."/>
            <person name="Schmidt S.A."/>
            <person name="Borneman A.R."/>
        </authorList>
    </citation>
    <scope>NUCLEOTIDE SEQUENCE [LARGE SCALE GENOMIC DNA]</scope>
    <source>
        <strain evidence="2">cv. Chardonnay</strain>
        <tissue evidence="1">Leaf</tissue>
    </source>
</reference>
<gene>
    <name evidence="1" type="ORF">CK203_039011</name>
</gene>
<protein>
    <submittedName>
        <fullName evidence="1">Uncharacterized protein</fullName>
    </submittedName>
</protein>
<accession>A0A438HLT5</accession>
<dbReference type="AlphaFoldDB" id="A0A438HLT5"/>
<sequence>MSCTISMSDIWFCCTFCKARHAPFNTLLQELPSHRTKEKIVEDRELPSHRTKEKTWFLLHDNAGFTNVTMEGGRPINEALLSVRPIQVRDGGGGKLLETSGAIYTKTLVGRVWKVLEMPRDVYTSLHYGGKHERSARLSKEF</sequence>
<proteinExistence type="predicted"/>
<evidence type="ECO:0000313" key="1">
    <source>
        <dbReference type="EMBL" id="RVW85387.1"/>
    </source>
</evidence>
<dbReference type="Proteomes" id="UP000288805">
    <property type="component" value="Unassembled WGS sequence"/>
</dbReference>
<organism evidence="1 2">
    <name type="scientific">Vitis vinifera</name>
    <name type="common">Grape</name>
    <dbReference type="NCBI Taxonomy" id="29760"/>
    <lineage>
        <taxon>Eukaryota</taxon>
        <taxon>Viridiplantae</taxon>
        <taxon>Streptophyta</taxon>
        <taxon>Embryophyta</taxon>
        <taxon>Tracheophyta</taxon>
        <taxon>Spermatophyta</taxon>
        <taxon>Magnoliopsida</taxon>
        <taxon>eudicotyledons</taxon>
        <taxon>Gunneridae</taxon>
        <taxon>Pentapetalae</taxon>
        <taxon>rosids</taxon>
        <taxon>Vitales</taxon>
        <taxon>Vitaceae</taxon>
        <taxon>Viteae</taxon>
        <taxon>Vitis</taxon>
    </lineage>
</organism>